<proteinExistence type="inferred from homology"/>
<dbReference type="SUPFAM" id="SSF49764">
    <property type="entry name" value="HSP20-like chaperones"/>
    <property type="match status" value="1"/>
</dbReference>
<dbReference type="Gene3D" id="2.60.40.790">
    <property type="match status" value="1"/>
</dbReference>
<gene>
    <name evidence="4" type="ORF">GFB49_15500</name>
</gene>
<dbReference type="RefSeq" id="WP_153216837.1">
    <property type="nucleotide sequence ID" value="NZ_WIBF01000010.1"/>
</dbReference>
<evidence type="ECO:0000256" key="1">
    <source>
        <dbReference type="PROSITE-ProRule" id="PRU00285"/>
    </source>
</evidence>
<feature type="domain" description="SHSP" evidence="3">
    <location>
        <begin position="23"/>
        <end position="138"/>
    </location>
</feature>
<name>A0A843YEM9_9RHOB</name>
<keyword evidence="5" id="KW-1185">Reference proteome</keyword>
<evidence type="ECO:0000256" key="2">
    <source>
        <dbReference type="RuleBase" id="RU003616"/>
    </source>
</evidence>
<reference evidence="4 5" key="1">
    <citation type="submission" date="2019-10" db="EMBL/GenBank/DDBJ databases">
        <title>Epibacterium sp. nov., isolated from seawater.</title>
        <authorList>
            <person name="Zhang X."/>
            <person name="Li N."/>
        </authorList>
    </citation>
    <scope>NUCLEOTIDE SEQUENCE [LARGE SCALE GENOMIC DNA]</scope>
    <source>
        <strain evidence="4 5">SM1979</strain>
    </source>
</reference>
<dbReference type="CDD" id="cd06464">
    <property type="entry name" value="ACD_sHsps-like"/>
    <property type="match status" value="1"/>
</dbReference>
<sequence>MVETTHTAGRWPSLYEPFRHLGTRLAEWVTPASDASTDKDAYHITLELPGVAEEDIALTAHDGVLRVTGEKKVEREEKGETWYFQERQFGSFQRSFRLPPDAEAREISAALKDGVLTVTIPKLAQTPSEATKIPVTKA</sequence>
<organism evidence="4 5">
    <name type="scientific">Tritonibacter litoralis</name>
    <dbReference type="NCBI Taxonomy" id="2662264"/>
    <lineage>
        <taxon>Bacteria</taxon>
        <taxon>Pseudomonadati</taxon>
        <taxon>Pseudomonadota</taxon>
        <taxon>Alphaproteobacteria</taxon>
        <taxon>Rhodobacterales</taxon>
        <taxon>Paracoccaceae</taxon>
        <taxon>Tritonibacter</taxon>
    </lineage>
</organism>
<protein>
    <submittedName>
        <fullName evidence="4">Hsp20 family protein</fullName>
    </submittedName>
</protein>
<dbReference type="Pfam" id="PF00011">
    <property type="entry name" value="HSP20"/>
    <property type="match status" value="1"/>
</dbReference>
<dbReference type="PROSITE" id="PS01031">
    <property type="entry name" value="SHSP"/>
    <property type="match status" value="1"/>
</dbReference>
<comment type="caution">
    <text evidence="4">The sequence shown here is derived from an EMBL/GenBank/DDBJ whole genome shotgun (WGS) entry which is preliminary data.</text>
</comment>
<accession>A0A843YEM9</accession>
<dbReference type="InterPro" id="IPR008978">
    <property type="entry name" value="HSP20-like_chaperone"/>
</dbReference>
<evidence type="ECO:0000313" key="5">
    <source>
        <dbReference type="Proteomes" id="UP000444174"/>
    </source>
</evidence>
<comment type="similarity">
    <text evidence="1 2">Belongs to the small heat shock protein (HSP20) family.</text>
</comment>
<evidence type="ECO:0000259" key="3">
    <source>
        <dbReference type="PROSITE" id="PS01031"/>
    </source>
</evidence>
<evidence type="ECO:0000313" key="4">
    <source>
        <dbReference type="EMBL" id="MQQ09870.1"/>
    </source>
</evidence>
<dbReference type="EMBL" id="WIBF01000010">
    <property type="protein sequence ID" value="MQQ09870.1"/>
    <property type="molecule type" value="Genomic_DNA"/>
</dbReference>
<dbReference type="AlphaFoldDB" id="A0A843YEM9"/>
<dbReference type="Proteomes" id="UP000444174">
    <property type="component" value="Unassembled WGS sequence"/>
</dbReference>
<dbReference type="InterPro" id="IPR031107">
    <property type="entry name" value="Small_HSP"/>
</dbReference>
<dbReference type="InterPro" id="IPR002068">
    <property type="entry name" value="A-crystallin/Hsp20_dom"/>
</dbReference>
<dbReference type="PANTHER" id="PTHR11527">
    <property type="entry name" value="HEAT-SHOCK PROTEIN 20 FAMILY MEMBER"/>
    <property type="match status" value="1"/>
</dbReference>